<dbReference type="GeneTree" id="ENSGT00940000155307"/>
<keyword evidence="6" id="KW-1185">Reference proteome</keyword>
<dbReference type="Gene3D" id="6.20.250.60">
    <property type="match status" value="1"/>
</dbReference>
<proteinExistence type="inferred from homology"/>
<name>A0A8C5BX64_GADMO</name>
<dbReference type="AlphaFoldDB" id="A0A8C5BX64"/>
<evidence type="ECO:0000313" key="5">
    <source>
        <dbReference type="Ensembl" id="ENSGMOP00000052298.1"/>
    </source>
</evidence>
<dbReference type="Pfam" id="PF04739">
    <property type="entry name" value="AMPKBI"/>
    <property type="match status" value="1"/>
</dbReference>
<keyword evidence="3" id="KW-0732">Signal</keyword>
<evidence type="ECO:0000313" key="6">
    <source>
        <dbReference type="Proteomes" id="UP000694546"/>
    </source>
</evidence>
<reference evidence="5" key="1">
    <citation type="submission" date="2025-08" db="UniProtKB">
        <authorList>
            <consortium name="Ensembl"/>
        </authorList>
    </citation>
    <scope>IDENTIFICATION</scope>
</reference>
<evidence type="ECO:0000256" key="1">
    <source>
        <dbReference type="ARBA" id="ARBA00010926"/>
    </source>
</evidence>
<evidence type="ECO:0000256" key="3">
    <source>
        <dbReference type="SAM" id="SignalP"/>
    </source>
</evidence>
<organism evidence="5 6">
    <name type="scientific">Gadus morhua</name>
    <name type="common">Atlantic cod</name>
    <dbReference type="NCBI Taxonomy" id="8049"/>
    <lineage>
        <taxon>Eukaryota</taxon>
        <taxon>Metazoa</taxon>
        <taxon>Chordata</taxon>
        <taxon>Craniata</taxon>
        <taxon>Vertebrata</taxon>
        <taxon>Euteleostomi</taxon>
        <taxon>Actinopterygii</taxon>
        <taxon>Neopterygii</taxon>
        <taxon>Teleostei</taxon>
        <taxon>Neoteleostei</taxon>
        <taxon>Acanthomorphata</taxon>
        <taxon>Zeiogadaria</taxon>
        <taxon>Gadariae</taxon>
        <taxon>Gadiformes</taxon>
        <taxon>Gadoidei</taxon>
        <taxon>Gadidae</taxon>
        <taxon>Gadus</taxon>
    </lineage>
</organism>
<reference evidence="5" key="2">
    <citation type="submission" date="2025-09" db="UniProtKB">
        <authorList>
            <consortium name="Ensembl"/>
        </authorList>
    </citation>
    <scope>IDENTIFICATION</scope>
</reference>
<dbReference type="InterPro" id="IPR037256">
    <property type="entry name" value="ASC_dom_sf"/>
</dbReference>
<dbReference type="GO" id="GO:0031588">
    <property type="term" value="C:nucleotide-activated protein kinase complex"/>
    <property type="evidence" value="ECO:0007669"/>
    <property type="project" value="TreeGrafter"/>
</dbReference>
<dbReference type="Ensembl" id="ENSGMOT00000046104.1">
    <property type="protein sequence ID" value="ENSGMOP00000052298.1"/>
    <property type="gene ID" value="ENSGMOG00000017381.2"/>
</dbReference>
<dbReference type="GO" id="GO:0019901">
    <property type="term" value="F:protein kinase binding"/>
    <property type="evidence" value="ECO:0007669"/>
    <property type="project" value="TreeGrafter"/>
</dbReference>
<dbReference type="Gene3D" id="2.60.40.10">
    <property type="entry name" value="Immunoglobulins"/>
    <property type="match status" value="1"/>
</dbReference>
<feature type="domain" description="Association with the SNF1 complex (ASC)" evidence="4">
    <location>
        <begin position="222"/>
        <end position="312"/>
    </location>
</feature>
<dbReference type="GO" id="GO:0007165">
    <property type="term" value="P:signal transduction"/>
    <property type="evidence" value="ECO:0007669"/>
    <property type="project" value="TreeGrafter"/>
</dbReference>
<dbReference type="GO" id="GO:0005634">
    <property type="term" value="C:nucleus"/>
    <property type="evidence" value="ECO:0007669"/>
    <property type="project" value="TreeGrafter"/>
</dbReference>
<dbReference type="CDD" id="cd02859">
    <property type="entry name" value="E_set_AMPKbeta_like_N"/>
    <property type="match status" value="1"/>
</dbReference>
<dbReference type="InterPro" id="IPR032640">
    <property type="entry name" value="AMPK1_CBM"/>
</dbReference>
<dbReference type="GO" id="GO:0005737">
    <property type="term" value="C:cytoplasm"/>
    <property type="evidence" value="ECO:0007669"/>
    <property type="project" value="TreeGrafter"/>
</dbReference>
<sequence>MSFPILLIFMCCSLFATVPRSLPRGSLKCMSVCVSLSYSYTFKCMQPTYLLKDTSFLPHLLFSRLHRRYKNFWPGSETWKVTPRTQRRADPLFSHGKEAPKRSLFQAPSTTGQTKSHSTKGNFPYKISEFVYVYFFVKYITSCIISPNVSHSNFVAIVDLPEGEHQYKFCVDGNWTLDPTGAVTTTKTGTINNTIEVKRTDFEVFDALRIDSEETADISDLSSSPPGPYLQDAYLFKPEDKIKHPPILPPHLLQVLLNKDTGISCDPTLLPEPNHVMLNHLYALSIKDGVMVLSATHRYKKKYVTTLLYKPI</sequence>
<dbReference type="SUPFAM" id="SSF81296">
    <property type="entry name" value="E set domains"/>
    <property type="match status" value="1"/>
</dbReference>
<dbReference type="SUPFAM" id="SSF160219">
    <property type="entry name" value="AMPKBI-like"/>
    <property type="match status" value="1"/>
</dbReference>
<dbReference type="InterPro" id="IPR014756">
    <property type="entry name" value="Ig_E-set"/>
</dbReference>
<feature type="chain" id="PRO_5034958788" evidence="3">
    <location>
        <begin position="17"/>
        <end position="312"/>
    </location>
</feature>
<evidence type="ECO:0000259" key="4">
    <source>
        <dbReference type="SMART" id="SM01010"/>
    </source>
</evidence>
<feature type="signal peptide" evidence="3">
    <location>
        <begin position="1"/>
        <end position="16"/>
    </location>
</feature>
<dbReference type="InterPro" id="IPR006828">
    <property type="entry name" value="ASC_dom"/>
</dbReference>
<dbReference type="InterPro" id="IPR050827">
    <property type="entry name" value="CRP1_MDG1_kinase"/>
</dbReference>
<dbReference type="Proteomes" id="UP000694546">
    <property type="component" value="Chromosome 6"/>
</dbReference>
<dbReference type="PANTHER" id="PTHR10343:SF93">
    <property type="entry name" value="PROTEIN KINASE, AMP-ACTIVATED, BETA 1 NON-CATALYTIC SUBUNIT, B"/>
    <property type="match status" value="1"/>
</dbReference>
<comment type="function">
    <text evidence="2">Non-catalytic subunit of AMP-activated protein kinase (AMPK), an energy sensor protein kinase that plays a key role in regulating cellular energy metabolism. In response to reduction of intracellular ATP levels, AMPK activates energy-producing pathways and inhibits energy-consuming processes: inhibits protein, carbohydrate and lipid biosynthesis, as well as cell growth and proliferation. AMPK acts via direct phosphorylation of metabolic enzymes, and by longer-term effects via phosphorylation of transcription regulators. Also acts as a regulator of cellular polarity by remodeling the actin cytoskeleton; probably by indirectly activating myosin. Beta non-catalytic subunit acts as a scaffold on which the AMPK complex assembles, via its C-terminus that bridges alpha (PRKAA1 or PRKAA2) and gamma subunits (PRKAG1, PRKAG2 or PRKAG3).</text>
</comment>
<dbReference type="GO" id="GO:0007399">
    <property type="term" value="P:nervous system development"/>
    <property type="evidence" value="ECO:0007669"/>
    <property type="project" value="UniProtKB-ARBA"/>
</dbReference>
<evidence type="ECO:0000256" key="2">
    <source>
        <dbReference type="ARBA" id="ARBA00025180"/>
    </source>
</evidence>
<dbReference type="InterPro" id="IPR013783">
    <property type="entry name" value="Ig-like_fold"/>
</dbReference>
<accession>A0A8C5BX64</accession>
<dbReference type="Pfam" id="PF16561">
    <property type="entry name" value="AMPK1_CBM"/>
    <property type="match status" value="1"/>
</dbReference>
<dbReference type="PANTHER" id="PTHR10343">
    <property type="entry name" value="5'-AMP-ACTIVATED PROTEIN KINASE , BETA SUBUNIT"/>
    <property type="match status" value="1"/>
</dbReference>
<comment type="similarity">
    <text evidence="1">Belongs to the 5'-AMP-activated protein kinase beta subunit family.</text>
</comment>
<dbReference type="SMART" id="SM01010">
    <property type="entry name" value="AMPKBI"/>
    <property type="match status" value="1"/>
</dbReference>
<protein>
    <submittedName>
        <fullName evidence="5">Protein kinase, AMP-activated, beta 1 non-catalytic subunit, b</fullName>
    </submittedName>
</protein>